<dbReference type="FunFam" id="2.130.10.10:FF:000419">
    <property type="entry name" value="Eukaryotic translation initiation factor 3 subunit B"/>
    <property type="match status" value="1"/>
</dbReference>
<dbReference type="Proteomes" id="UP000268093">
    <property type="component" value="Unassembled WGS sequence"/>
</dbReference>
<dbReference type="HAMAP" id="MF_03001">
    <property type="entry name" value="eIF3b"/>
    <property type="match status" value="1"/>
</dbReference>
<evidence type="ECO:0000313" key="11">
    <source>
        <dbReference type="Proteomes" id="UP000268093"/>
    </source>
</evidence>
<comment type="subcellular location">
    <subcellularLocation>
        <location evidence="7 8">Cytoplasm</location>
    </subcellularLocation>
</comment>
<proteinExistence type="inferred from homology"/>
<dbReference type="GO" id="GO:0033290">
    <property type="term" value="C:eukaryotic 48S preinitiation complex"/>
    <property type="evidence" value="ECO:0007669"/>
    <property type="project" value="UniProtKB-UniRule"/>
</dbReference>
<comment type="function">
    <text evidence="8">Component of the eukaryotic translation initiation factor 3 (eIF-3) complex, which is involved in protein synthesis and, together with other initiation factors, stimulates binding of mRNA and methionyl-tRNAi to the 40S ribosome.</text>
</comment>
<evidence type="ECO:0000256" key="1">
    <source>
        <dbReference type="ARBA" id="ARBA00022490"/>
    </source>
</evidence>
<dbReference type="EMBL" id="RBNI01016668">
    <property type="protein sequence ID" value="RUP06778.1"/>
    <property type="molecule type" value="Genomic_DNA"/>
</dbReference>
<evidence type="ECO:0000256" key="4">
    <source>
        <dbReference type="ARBA" id="ARBA00022737"/>
    </source>
</evidence>
<evidence type="ECO:0000256" key="7">
    <source>
        <dbReference type="HAMAP-Rule" id="MF_03001"/>
    </source>
</evidence>
<name>A0A433AVQ7_9FUNG</name>
<feature type="domain" description="Translation initiation factor beta propellor-like" evidence="9">
    <location>
        <begin position="283"/>
        <end position="357"/>
    </location>
</feature>
<evidence type="ECO:0000256" key="5">
    <source>
        <dbReference type="ARBA" id="ARBA00022884"/>
    </source>
</evidence>
<feature type="domain" description="Translation initiation factor beta propellor-like" evidence="9">
    <location>
        <begin position="502"/>
        <end position="558"/>
    </location>
</feature>
<dbReference type="PANTHER" id="PTHR14068">
    <property type="entry name" value="EUKARYOTIC TRANSLATION INITIATION FACTOR 3 EIF3 -RELATED"/>
    <property type="match status" value="1"/>
</dbReference>
<keyword evidence="1 7" id="KW-0963">Cytoplasm</keyword>
<dbReference type="PIRSF" id="PIRSF036424">
    <property type="entry name" value="eIF3b"/>
    <property type="match status" value="1"/>
</dbReference>
<protein>
    <recommendedName>
        <fullName evidence="7">Eukaryotic translation initiation factor 3 subunit B</fullName>
        <shortName evidence="7">eIF3b</shortName>
    </recommendedName>
    <alternativeName>
        <fullName evidence="7">Eukaryotic translation initiation factor 3 90 kDa subunit homolog</fullName>
        <shortName evidence="7">eIF3 p90</shortName>
    </alternativeName>
    <alternativeName>
        <fullName evidence="7">Translation initiation factor eIF3, p90 subunit homolog</fullName>
    </alternativeName>
</protein>
<dbReference type="InterPro" id="IPR013979">
    <property type="entry name" value="TIF_beta_prop-like"/>
</dbReference>
<reference evidence="10 11" key="1">
    <citation type="journal article" date="2018" name="New Phytol.">
        <title>Phylogenomics of Endogonaceae and evolution of mycorrhizas within Mucoromycota.</title>
        <authorList>
            <person name="Chang Y."/>
            <person name="Desiro A."/>
            <person name="Na H."/>
            <person name="Sandor L."/>
            <person name="Lipzen A."/>
            <person name="Clum A."/>
            <person name="Barry K."/>
            <person name="Grigoriev I.V."/>
            <person name="Martin F.M."/>
            <person name="Stajich J.E."/>
            <person name="Smith M.E."/>
            <person name="Bonito G."/>
            <person name="Spatafora J.W."/>
        </authorList>
    </citation>
    <scope>NUCLEOTIDE SEQUENCE [LARGE SCALE GENOMIC DNA]</scope>
    <source>
        <strain evidence="10 11">GMNB39</strain>
    </source>
</reference>
<dbReference type="OrthoDB" id="10250414at2759"/>
<organism evidence="10 11">
    <name type="scientific">Jimgerdemannia flammicorona</name>
    <dbReference type="NCBI Taxonomy" id="994334"/>
    <lineage>
        <taxon>Eukaryota</taxon>
        <taxon>Fungi</taxon>
        <taxon>Fungi incertae sedis</taxon>
        <taxon>Mucoromycota</taxon>
        <taxon>Mucoromycotina</taxon>
        <taxon>Endogonomycetes</taxon>
        <taxon>Endogonales</taxon>
        <taxon>Endogonaceae</taxon>
        <taxon>Jimgerdemannia</taxon>
    </lineage>
</organism>
<dbReference type="AlphaFoldDB" id="A0A433AVQ7"/>
<dbReference type="InterPro" id="IPR011400">
    <property type="entry name" value="EIF3B"/>
</dbReference>
<evidence type="ECO:0000256" key="8">
    <source>
        <dbReference type="PIRNR" id="PIRNR036424"/>
    </source>
</evidence>
<comment type="function">
    <text evidence="7">RNA-binding component of the eukaryotic translation initiation factor 3 (eIF-3) complex, which is involved in protein synthesis of a specialized repertoire of mRNAs and, together with other initiation factors, stimulates binding of mRNA and methionyl-tRNAi to the 40S ribosome. The eIF-3 complex specifically targets and initiates translation of a subset of mRNAs involved in cell proliferation.</text>
</comment>
<keyword evidence="5 7" id="KW-0694">RNA-binding</keyword>
<comment type="subunit">
    <text evidence="7 8">Component of the eukaryotic translation initiation factor 3 (eIF-3) complex.</text>
</comment>
<gene>
    <name evidence="7" type="primary">PRT1</name>
    <name evidence="10" type="ORF">BC936DRAFT_140231</name>
</gene>
<keyword evidence="11" id="KW-1185">Reference proteome</keyword>
<dbReference type="GO" id="GO:0003743">
    <property type="term" value="F:translation initiation factor activity"/>
    <property type="evidence" value="ECO:0007669"/>
    <property type="project" value="UniProtKB-UniRule"/>
</dbReference>
<evidence type="ECO:0000259" key="9">
    <source>
        <dbReference type="Pfam" id="PF08662"/>
    </source>
</evidence>
<keyword evidence="6 7" id="KW-0648">Protein biosynthesis</keyword>
<evidence type="ECO:0000256" key="3">
    <source>
        <dbReference type="ARBA" id="ARBA00022574"/>
    </source>
</evidence>
<evidence type="ECO:0000256" key="2">
    <source>
        <dbReference type="ARBA" id="ARBA00022540"/>
    </source>
</evidence>
<evidence type="ECO:0000313" key="10">
    <source>
        <dbReference type="EMBL" id="RUP06778.1"/>
    </source>
</evidence>
<dbReference type="GO" id="GO:0003723">
    <property type="term" value="F:RNA binding"/>
    <property type="evidence" value="ECO:0007669"/>
    <property type="project" value="UniProtKB-UniRule"/>
</dbReference>
<dbReference type="GO" id="GO:0001732">
    <property type="term" value="P:formation of cytoplasmic translation initiation complex"/>
    <property type="evidence" value="ECO:0007669"/>
    <property type="project" value="UniProtKB-UniRule"/>
</dbReference>
<dbReference type="GO" id="GO:0031369">
    <property type="term" value="F:translation initiation factor binding"/>
    <property type="evidence" value="ECO:0007669"/>
    <property type="project" value="InterPro"/>
</dbReference>
<accession>A0A433AVQ7</accession>
<keyword evidence="3" id="KW-0853">WD repeat</keyword>
<comment type="similarity">
    <text evidence="7 8">Belongs to the eIF-3 subunit B family.</text>
</comment>
<keyword evidence="4" id="KW-0677">Repeat</keyword>
<dbReference type="Gene3D" id="2.130.10.10">
    <property type="entry name" value="YVTN repeat-like/Quinoprotein amine dehydrogenase"/>
    <property type="match status" value="1"/>
</dbReference>
<dbReference type="GO" id="GO:0005852">
    <property type="term" value="C:eukaryotic translation initiation factor 3 complex"/>
    <property type="evidence" value="ECO:0007669"/>
    <property type="project" value="UniProtKB-UniRule"/>
</dbReference>
<dbReference type="PANTHER" id="PTHR14068:SF0">
    <property type="entry name" value="EUKARYOTIC TRANSLATION INITIATION FACTOR 3 SUBUNIT B"/>
    <property type="match status" value="1"/>
</dbReference>
<sequence length="667" mass="76832">MDKSHVLAVNRFTDVERYNQVPDNHTAPPEEEFVEKEHLKSWLTDPQSRDQWVMYRADDVSIFWNRKTEAPEHVYSRTNWTETYVQWSPLGTYLTTFHRQGIVIWGGPSWNKINRFVHPGVKLIDFSPNERYLVTWSNEPISLAKIPDGTPSPFADDDEGNQVAIWDVHSGLLLRSFSVVQSGESKITWPMFKWSPSDKFFARVTPGQQISVYEAPDMGLVGKKSYKVEGVIDFEWSPARPDKEEKKGAQKEEVLSYWTPEIGNQPARVTLLAIPSKEIVRTKNLFNVNECKLHWQSQGAFLAVKVDRHTKTKKSTVTNLEIFRIREKEIPVETVEIKDPIIAFAWEPAGERFAVITTADTPGQSVAGAVPGAGAPPPTTTRTNITFYYLDKSKTVISFKVMSFIFERGQRFLAAPPHVLRLFTHTRQPTLTHLAPSENLEKKVSNNIFWSPKGRHVVLATLRNTTVWDLEFWDLDFEGPVDTAKKVDPAKPEDLGGSIQLLAVREHYGVTDVEWDPTGRFVVTGASMWRPTVADHGYCIWDFKGQPLFKQNIDKFKQLLWRPRPKTLLSKEAMKKIRKGLREYSRKFEQEDAIVDDEASAEVLAHRRRLLDEWYSWRKRVEAQLLEERRNRGMEIRGAVTDGQEDDEVVEEWIEEVIEETEELVPE</sequence>
<evidence type="ECO:0000256" key="6">
    <source>
        <dbReference type="ARBA" id="ARBA00022917"/>
    </source>
</evidence>
<comment type="caution">
    <text evidence="10">The sequence shown here is derived from an EMBL/GenBank/DDBJ whole genome shotgun (WGS) entry which is preliminary data.</text>
</comment>
<keyword evidence="2 7" id="KW-0396">Initiation factor</keyword>
<dbReference type="SUPFAM" id="SSF82171">
    <property type="entry name" value="DPP6 N-terminal domain-like"/>
    <property type="match status" value="1"/>
</dbReference>
<dbReference type="InterPro" id="IPR015943">
    <property type="entry name" value="WD40/YVTN_repeat-like_dom_sf"/>
</dbReference>
<dbReference type="GO" id="GO:0016282">
    <property type="term" value="C:eukaryotic 43S preinitiation complex"/>
    <property type="evidence" value="ECO:0007669"/>
    <property type="project" value="UniProtKB-UniRule"/>
</dbReference>
<dbReference type="Pfam" id="PF08662">
    <property type="entry name" value="eIF2A"/>
    <property type="match status" value="2"/>
</dbReference>